<sequence length="92" mass="10808">MHHPLFVRDNLQPKKHVYISLQMQRLGNSHRGYYTMLSRQNRIACGDRIVSAAARERLGISWPNARNVSGSRYRTLAFEYDTQFLLVLFCCY</sequence>
<dbReference type="AlphaFoldDB" id="A0A0C2SMF8"/>
<dbReference type="EMBL" id="KN818249">
    <property type="protein sequence ID" value="KIL64425.1"/>
    <property type="molecule type" value="Genomic_DNA"/>
</dbReference>
<organism evidence="1 2">
    <name type="scientific">Amanita muscaria (strain Koide BX008)</name>
    <dbReference type="NCBI Taxonomy" id="946122"/>
    <lineage>
        <taxon>Eukaryota</taxon>
        <taxon>Fungi</taxon>
        <taxon>Dikarya</taxon>
        <taxon>Basidiomycota</taxon>
        <taxon>Agaricomycotina</taxon>
        <taxon>Agaricomycetes</taxon>
        <taxon>Agaricomycetidae</taxon>
        <taxon>Agaricales</taxon>
        <taxon>Pluteineae</taxon>
        <taxon>Amanitaceae</taxon>
        <taxon>Amanita</taxon>
    </lineage>
</organism>
<evidence type="ECO:0000313" key="2">
    <source>
        <dbReference type="Proteomes" id="UP000054549"/>
    </source>
</evidence>
<dbReference type="Proteomes" id="UP000054549">
    <property type="component" value="Unassembled WGS sequence"/>
</dbReference>
<protein>
    <submittedName>
        <fullName evidence="1">Uncharacterized protein</fullName>
    </submittedName>
</protein>
<gene>
    <name evidence="1" type="ORF">M378DRAFT_586133</name>
</gene>
<name>A0A0C2SMF8_AMAMK</name>
<reference evidence="1 2" key="1">
    <citation type="submission" date="2014-04" db="EMBL/GenBank/DDBJ databases">
        <title>Evolutionary Origins and Diversification of the Mycorrhizal Mutualists.</title>
        <authorList>
            <consortium name="DOE Joint Genome Institute"/>
            <consortium name="Mycorrhizal Genomics Consortium"/>
            <person name="Kohler A."/>
            <person name="Kuo A."/>
            <person name="Nagy L.G."/>
            <person name="Floudas D."/>
            <person name="Copeland A."/>
            <person name="Barry K.W."/>
            <person name="Cichocki N."/>
            <person name="Veneault-Fourrey C."/>
            <person name="LaButti K."/>
            <person name="Lindquist E.A."/>
            <person name="Lipzen A."/>
            <person name="Lundell T."/>
            <person name="Morin E."/>
            <person name="Murat C."/>
            <person name="Riley R."/>
            <person name="Ohm R."/>
            <person name="Sun H."/>
            <person name="Tunlid A."/>
            <person name="Henrissat B."/>
            <person name="Grigoriev I.V."/>
            <person name="Hibbett D.S."/>
            <person name="Martin F."/>
        </authorList>
    </citation>
    <scope>NUCLEOTIDE SEQUENCE [LARGE SCALE GENOMIC DNA]</scope>
    <source>
        <strain evidence="1 2">Koide BX008</strain>
    </source>
</reference>
<accession>A0A0C2SMF8</accession>
<dbReference type="InParanoid" id="A0A0C2SMF8"/>
<dbReference type="HOGENOM" id="CLU_2412771_0_0_1"/>
<evidence type="ECO:0000313" key="1">
    <source>
        <dbReference type="EMBL" id="KIL64425.1"/>
    </source>
</evidence>
<proteinExistence type="predicted"/>
<keyword evidence="2" id="KW-1185">Reference proteome</keyword>